<proteinExistence type="predicted"/>
<dbReference type="AlphaFoldDB" id="A0A3G9GEH2"/>
<sequence length="416" mass="46556">MNHRYIFAAIGIFSLISIGANAANQPEDTAVELGWNTLNIHVNQTLASTMPGQYSIKNLFGADHARAWVFHAEELYPKAEIIKNPAILTMTLTKPSSLFAIVLSPGYSKSTATQFQNASPKSVIVSLYRPNDTKPFESRRFTLSYHAREYSLPQLKKELKNVAFTDQTDDRITGKSENLMNSAERMLLINPDNAQIAKVELKITTMEHGAKYTDLAISKLKLLDRQVHQNSAEYRLNRFIMNEMNKAAKKLSDSPRCISYTDRNPWPKLNNYACSGPTAQLLQDQADQGAPDIILTRKDIATQQYQVPFFIVLSDAQSSISAGKKYLRVTAGDVANSELILSKDSANQLQALSGLTLTQAFQANRSDGLNKAYLQPQNESYYFFSYSRLQFTQSTSGYKVNIYGPTGSQEESWLSK</sequence>
<dbReference type="KEGG" id="amah:DLM_2647"/>
<reference evidence="3" key="3">
    <citation type="journal article" date="2017" name="Plant Physiol. Biochem.">
        <title>Differential oxidative and antioxidative response of duckweed Lemna minor toward plant growth promoting/inhibiting bacteria.</title>
        <authorList>
            <person name="Ishizawa H."/>
            <person name="Kuroda M."/>
            <person name="Morikawa M."/>
            <person name="Ike M."/>
        </authorList>
    </citation>
    <scope>NUCLEOTIDE SEQUENCE [LARGE SCALE GENOMIC DNA]</scope>
    <source>
        <strain evidence="3">H3</strain>
    </source>
</reference>
<accession>A0A3G9GEH2</accession>
<dbReference type="EMBL" id="AP018823">
    <property type="protein sequence ID" value="BBF86248.1"/>
    <property type="molecule type" value="Genomic_DNA"/>
</dbReference>
<reference evidence="3" key="1">
    <citation type="journal article" date="2017" name="Biotechnol. Biofuels">
        <title>Evaluation of environmental bacterial communities as a factor affecting the growth of duckweed Lemna minor.</title>
        <authorList>
            <person name="Ishizawa H."/>
            <person name="Kuroda M."/>
            <person name="Morikawa M."/>
            <person name="Ike M."/>
        </authorList>
    </citation>
    <scope>NUCLEOTIDE SEQUENCE [LARGE SCALE GENOMIC DNA]</scope>
    <source>
        <strain evidence="3">H3</strain>
    </source>
</reference>
<organism evidence="2 3">
    <name type="scientific">Aquitalea magnusonii</name>
    <dbReference type="NCBI Taxonomy" id="332411"/>
    <lineage>
        <taxon>Bacteria</taxon>
        <taxon>Pseudomonadati</taxon>
        <taxon>Pseudomonadota</taxon>
        <taxon>Betaproteobacteria</taxon>
        <taxon>Neisseriales</taxon>
        <taxon>Chromobacteriaceae</taxon>
        <taxon>Aquitalea</taxon>
    </lineage>
</organism>
<dbReference type="Proteomes" id="UP000198290">
    <property type="component" value="Chromosome"/>
</dbReference>
<reference evidence="2 3" key="2">
    <citation type="journal article" date="2017" name="Genome Announc.">
        <title>Draft genome sequence of Aquitalea magnusonii strain H3, a plant growth-promoting bacterium of duckweed Lemna minor.</title>
        <authorList>
            <person name="Ishizawa H."/>
            <person name="Kuroda M."/>
            <person name="Ike M."/>
        </authorList>
    </citation>
    <scope>NUCLEOTIDE SEQUENCE [LARGE SCALE GENOMIC DNA]</scope>
    <source>
        <strain evidence="2 3">H3</strain>
    </source>
</reference>
<protein>
    <submittedName>
        <fullName evidence="2">Uncharacterized protein</fullName>
    </submittedName>
</protein>
<feature type="chain" id="PRO_5017959718" evidence="1">
    <location>
        <begin position="23"/>
        <end position="416"/>
    </location>
</feature>
<feature type="signal peptide" evidence="1">
    <location>
        <begin position="1"/>
        <end position="22"/>
    </location>
</feature>
<evidence type="ECO:0000313" key="2">
    <source>
        <dbReference type="EMBL" id="BBF86248.1"/>
    </source>
</evidence>
<dbReference type="OrthoDB" id="8577888at2"/>
<dbReference type="RefSeq" id="WP_089084475.1">
    <property type="nucleotide sequence ID" value="NZ_AP018823.1"/>
</dbReference>
<keyword evidence="1" id="KW-0732">Signal</keyword>
<name>A0A3G9GEH2_9NEIS</name>
<evidence type="ECO:0000313" key="3">
    <source>
        <dbReference type="Proteomes" id="UP000198290"/>
    </source>
</evidence>
<gene>
    <name evidence="2" type="ORF">DLM_2647</name>
</gene>
<keyword evidence="3" id="KW-1185">Reference proteome</keyword>
<evidence type="ECO:0000256" key="1">
    <source>
        <dbReference type="SAM" id="SignalP"/>
    </source>
</evidence>